<keyword evidence="2" id="KW-1185">Reference proteome</keyword>
<reference evidence="1 2" key="1">
    <citation type="submission" date="2019-03" db="EMBL/GenBank/DDBJ databases">
        <title>Seongchinamella monodicae gen. nov., sp. nov., a novel member of the Gammaproteobacteria isolated from a tidal mudflat of beach.</title>
        <authorList>
            <person name="Yang H.G."/>
            <person name="Kang J.W."/>
            <person name="Lee S.D."/>
        </authorList>
    </citation>
    <scope>NUCLEOTIDE SEQUENCE [LARGE SCALE GENOMIC DNA]</scope>
    <source>
        <strain evidence="1 2">GH4-78</strain>
    </source>
</reference>
<dbReference type="RefSeq" id="WP_133211769.1">
    <property type="nucleotide sequence ID" value="NZ_SMSE01000002.1"/>
</dbReference>
<dbReference type="Proteomes" id="UP000295554">
    <property type="component" value="Unassembled WGS sequence"/>
</dbReference>
<dbReference type="OrthoDB" id="8527650at2"/>
<gene>
    <name evidence="1" type="ORF">E2F43_08830</name>
</gene>
<dbReference type="AlphaFoldDB" id="A0A4R5LRX6"/>
<name>A0A4R5LRX6_9GAMM</name>
<accession>A0A4R5LRX6</accession>
<comment type="caution">
    <text evidence="1">The sequence shown here is derived from an EMBL/GenBank/DDBJ whole genome shotgun (WGS) entry which is preliminary data.</text>
</comment>
<proteinExistence type="predicted"/>
<protein>
    <submittedName>
        <fullName evidence="1">Formate dehydrogenase</fullName>
    </submittedName>
</protein>
<dbReference type="InterPro" id="IPR021074">
    <property type="entry name" value="Formate_DH_dsu"/>
</dbReference>
<evidence type="ECO:0000313" key="2">
    <source>
        <dbReference type="Proteomes" id="UP000295554"/>
    </source>
</evidence>
<dbReference type="Pfam" id="PF11390">
    <property type="entry name" value="FdsD"/>
    <property type="match status" value="1"/>
</dbReference>
<dbReference type="EMBL" id="SMSE01000002">
    <property type="protein sequence ID" value="TDG13621.1"/>
    <property type="molecule type" value="Genomic_DNA"/>
</dbReference>
<sequence length="80" mass="8940">MTGQQIDHLVTMANQIALNFGEQRNLNEAARRTAEHLQKFWTPAMRQQLAAYAQAGGDGLSPAVSLLLEQQRSHERSIHS</sequence>
<evidence type="ECO:0000313" key="1">
    <source>
        <dbReference type="EMBL" id="TDG13621.1"/>
    </source>
</evidence>
<organism evidence="1 2">
    <name type="scientific">Seongchinamella unica</name>
    <dbReference type="NCBI Taxonomy" id="2547392"/>
    <lineage>
        <taxon>Bacteria</taxon>
        <taxon>Pseudomonadati</taxon>
        <taxon>Pseudomonadota</taxon>
        <taxon>Gammaproteobacteria</taxon>
        <taxon>Cellvibrionales</taxon>
        <taxon>Halieaceae</taxon>
        <taxon>Seongchinamella</taxon>
    </lineage>
</organism>